<reference evidence="3" key="1">
    <citation type="submission" date="2016-04" db="EMBL/GenBank/DDBJ databases">
        <title>Cephalotus genome sequencing.</title>
        <authorList>
            <person name="Fukushima K."/>
            <person name="Hasebe M."/>
            <person name="Fang X."/>
        </authorList>
    </citation>
    <scope>NUCLEOTIDE SEQUENCE [LARGE SCALE GENOMIC DNA]</scope>
    <source>
        <strain evidence="3">cv. St1</strain>
    </source>
</reference>
<feature type="compositionally biased region" description="Low complexity" evidence="1">
    <location>
        <begin position="89"/>
        <end position="105"/>
    </location>
</feature>
<dbReference type="InParanoid" id="A0A1Q3DGZ3"/>
<feature type="compositionally biased region" description="Low complexity" evidence="1">
    <location>
        <begin position="120"/>
        <end position="129"/>
    </location>
</feature>
<dbReference type="EMBL" id="BDDD01007848">
    <property type="protein sequence ID" value="GAV91685.1"/>
    <property type="molecule type" value="Genomic_DNA"/>
</dbReference>
<accession>A0A1Q3DGZ3</accession>
<dbReference type="Proteomes" id="UP000187406">
    <property type="component" value="Unassembled WGS sequence"/>
</dbReference>
<evidence type="ECO:0000313" key="2">
    <source>
        <dbReference type="EMBL" id="GAV91685.1"/>
    </source>
</evidence>
<proteinExistence type="predicted"/>
<feature type="region of interest" description="Disordered" evidence="1">
    <location>
        <begin position="86"/>
        <end position="129"/>
    </location>
</feature>
<sequence>MASSAWLPQEVQPSTSQAPMSGPAAGGQSGGPLTSNVAPSVPDAAVPISKGSNGSSSDLMQEFAHSNFSNTPGFVVPAFSYSTLPIANTSSGGSQQSSSSTVTNPNPTPTSPMVIQPHVSGLSMPPSSSFSYISQTGVSFSTSQQFQAST</sequence>
<organism evidence="2 3">
    <name type="scientific">Cephalotus follicularis</name>
    <name type="common">Albany pitcher plant</name>
    <dbReference type="NCBI Taxonomy" id="3775"/>
    <lineage>
        <taxon>Eukaryota</taxon>
        <taxon>Viridiplantae</taxon>
        <taxon>Streptophyta</taxon>
        <taxon>Embryophyta</taxon>
        <taxon>Tracheophyta</taxon>
        <taxon>Spermatophyta</taxon>
        <taxon>Magnoliopsida</taxon>
        <taxon>eudicotyledons</taxon>
        <taxon>Gunneridae</taxon>
        <taxon>Pentapetalae</taxon>
        <taxon>rosids</taxon>
        <taxon>fabids</taxon>
        <taxon>Oxalidales</taxon>
        <taxon>Cephalotaceae</taxon>
        <taxon>Cephalotus</taxon>
    </lineage>
</organism>
<evidence type="ECO:0000313" key="3">
    <source>
        <dbReference type="Proteomes" id="UP000187406"/>
    </source>
</evidence>
<gene>
    <name evidence="2" type="ORF">CFOL_v3_35075</name>
</gene>
<keyword evidence="3" id="KW-1185">Reference proteome</keyword>
<feature type="region of interest" description="Disordered" evidence="1">
    <location>
        <begin position="1"/>
        <end position="59"/>
    </location>
</feature>
<dbReference type="AlphaFoldDB" id="A0A1Q3DGZ3"/>
<comment type="caution">
    <text evidence="2">The sequence shown here is derived from an EMBL/GenBank/DDBJ whole genome shotgun (WGS) entry which is preliminary data.</text>
</comment>
<name>A0A1Q3DGZ3_CEPFO</name>
<protein>
    <submittedName>
        <fullName evidence="2">Uncharacterized protein</fullName>
    </submittedName>
</protein>
<evidence type="ECO:0000256" key="1">
    <source>
        <dbReference type="SAM" id="MobiDB-lite"/>
    </source>
</evidence>
<feature type="compositionally biased region" description="Polar residues" evidence="1">
    <location>
        <begin position="50"/>
        <end position="59"/>
    </location>
</feature>
<feature type="non-terminal residue" evidence="2">
    <location>
        <position position="150"/>
    </location>
</feature>
<dbReference type="STRING" id="3775.A0A1Q3DGZ3"/>